<dbReference type="Proteomes" id="UP000237271">
    <property type="component" value="Unassembled WGS sequence"/>
</dbReference>
<name>A0A2P4Y710_9STRA</name>
<evidence type="ECO:0000256" key="4">
    <source>
        <dbReference type="SAM" id="MobiDB-lite"/>
    </source>
</evidence>
<feature type="region of interest" description="Disordered" evidence="4">
    <location>
        <begin position="1"/>
        <end position="27"/>
    </location>
</feature>
<evidence type="ECO:0000313" key="8">
    <source>
        <dbReference type="Proteomes" id="UP000237271"/>
    </source>
</evidence>
<evidence type="ECO:0000256" key="3">
    <source>
        <dbReference type="ARBA" id="ARBA00022833"/>
    </source>
</evidence>
<comment type="caution">
    <text evidence="7">The sequence shown here is derived from an EMBL/GenBank/DDBJ whole genome shotgun (WGS) entry which is preliminary data.</text>
</comment>
<keyword evidence="1" id="KW-0479">Metal-binding</keyword>
<keyword evidence="3" id="KW-0862">Zinc</keyword>
<dbReference type="AlphaFoldDB" id="A0A2P4Y710"/>
<evidence type="ECO:0000256" key="2">
    <source>
        <dbReference type="ARBA" id="ARBA00022771"/>
    </source>
</evidence>
<gene>
    <name evidence="7" type="ORF">PHPALM_9546</name>
</gene>
<dbReference type="InterPro" id="IPR007588">
    <property type="entry name" value="Znf_FLYWCH"/>
</dbReference>
<dbReference type="GO" id="GO:0008270">
    <property type="term" value="F:zinc ion binding"/>
    <property type="evidence" value="ECO:0007669"/>
    <property type="project" value="UniProtKB-KW"/>
</dbReference>
<evidence type="ECO:0000259" key="6">
    <source>
        <dbReference type="Pfam" id="PF10551"/>
    </source>
</evidence>
<reference evidence="7 8" key="1">
    <citation type="journal article" date="2017" name="Genome Biol. Evol.">
        <title>Phytophthora megakarya and P. palmivora, closely related causal agents of cacao black pod rot, underwent increases in genome sizes and gene numbers by different mechanisms.</title>
        <authorList>
            <person name="Ali S.S."/>
            <person name="Shao J."/>
            <person name="Lary D.J."/>
            <person name="Kronmiller B."/>
            <person name="Shen D."/>
            <person name="Strem M.D."/>
            <person name="Amoako-Attah I."/>
            <person name="Akrofi A.Y."/>
            <person name="Begoude B.A."/>
            <person name="Ten Hoopen G.M."/>
            <person name="Coulibaly K."/>
            <person name="Kebe B.I."/>
            <person name="Melnick R.L."/>
            <person name="Guiltinan M.J."/>
            <person name="Tyler B.M."/>
            <person name="Meinhardt L.W."/>
            <person name="Bailey B.A."/>
        </authorList>
    </citation>
    <scope>NUCLEOTIDE SEQUENCE [LARGE SCALE GENOMIC DNA]</scope>
    <source>
        <strain evidence="8">sbr112.9</strain>
    </source>
</reference>
<keyword evidence="8" id="KW-1185">Reference proteome</keyword>
<evidence type="ECO:0000256" key="1">
    <source>
        <dbReference type="ARBA" id="ARBA00022723"/>
    </source>
</evidence>
<feature type="domain" description="FLYWCH-type" evidence="5">
    <location>
        <begin position="31"/>
        <end position="71"/>
    </location>
</feature>
<dbReference type="InterPro" id="IPR018289">
    <property type="entry name" value="MULE_transposase_dom"/>
</dbReference>
<keyword evidence="2" id="KW-0863">Zinc-finger</keyword>
<dbReference type="Pfam" id="PF10551">
    <property type="entry name" value="MULE"/>
    <property type="match status" value="1"/>
</dbReference>
<organism evidence="7 8">
    <name type="scientific">Phytophthora palmivora</name>
    <dbReference type="NCBI Taxonomy" id="4796"/>
    <lineage>
        <taxon>Eukaryota</taxon>
        <taxon>Sar</taxon>
        <taxon>Stramenopiles</taxon>
        <taxon>Oomycota</taxon>
        <taxon>Peronosporomycetes</taxon>
        <taxon>Peronosporales</taxon>
        <taxon>Peronosporaceae</taxon>
        <taxon>Phytophthora</taxon>
    </lineage>
</organism>
<evidence type="ECO:0000313" key="7">
    <source>
        <dbReference type="EMBL" id="POM73590.1"/>
    </source>
</evidence>
<accession>A0A2P4Y710</accession>
<dbReference type="EMBL" id="NCKW01005074">
    <property type="protein sequence ID" value="POM73590.1"/>
    <property type="molecule type" value="Genomic_DNA"/>
</dbReference>
<sequence length="391" mass="44099">MSDRCVRAGINPPSPSKSCVPDIPPRQVSKAPNGHTKLYYQGFAYTKANASGVKITYRCSSYRKGCRAQFAFMAATMSYDFTGMALHTCRTNTMHRDVTTDDTGHCIDASNSIMKEVDKLVVDTNTTQGVIWLAIVDKFYMQSGPPVRGVSKHAVENRVKYIRGKQLGGNRNRTIENPPLSKVKGSVQGFFQFQFSWHDDIKSQKDTTGIDRVVGWAHPELRNLLRFENLSWFMDGTFRCAPEGFKQCVSIMIYDPSSELYIPAVFTPITAMTNESYLKLLRCVEACVGCRLTPKEVVCEFEGALIGAIRDFFPDIRIIDCLFHFKQACRRKMKSYRIPKEEAKLAMAPNVVDVLTVIESSKIAVQGIAWVKKKIQELCECKGVGYSRDKW</sequence>
<dbReference type="Gene3D" id="2.20.25.240">
    <property type="match status" value="1"/>
</dbReference>
<dbReference type="OrthoDB" id="125134at2759"/>
<evidence type="ECO:0000259" key="5">
    <source>
        <dbReference type="Pfam" id="PF04500"/>
    </source>
</evidence>
<evidence type="ECO:0008006" key="9">
    <source>
        <dbReference type="Google" id="ProtNLM"/>
    </source>
</evidence>
<protein>
    <recommendedName>
        <fullName evidence="9">MULE transposase domain-containing protein</fullName>
    </recommendedName>
</protein>
<feature type="domain" description="MULE transposase" evidence="6">
    <location>
        <begin position="232"/>
        <end position="327"/>
    </location>
</feature>
<dbReference type="Pfam" id="PF04500">
    <property type="entry name" value="FLYWCH"/>
    <property type="match status" value="1"/>
</dbReference>
<proteinExistence type="predicted"/>